<organism evidence="2 3">
    <name type="scientific">Nitritalea halalkaliphila LW7</name>
    <dbReference type="NCBI Taxonomy" id="1189621"/>
    <lineage>
        <taxon>Bacteria</taxon>
        <taxon>Pseudomonadati</taxon>
        <taxon>Bacteroidota</taxon>
        <taxon>Cytophagia</taxon>
        <taxon>Cytophagales</taxon>
        <taxon>Cyclobacteriaceae</taxon>
        <taxon>Nitritalea</taxon>
    </lineage>
</organism>
<dbReference type="PANTHER" id="PTHR12526">
    <property type="entry name" value="GLYCOSYLTRANSFERASE"/>
    <property type="match status" value="1"/>
</dbReference>
<evidence type="ECO:0000259" key="1">
    <source>
        <dbReference type="Pfam" id="PF00534"/>
    </source>
</evidence>
<evidence type="ECO:0000313" key="3">
    <source>
        <dbReference type="Proteomes" id="UP000005551"/>
    </source>
</evidence>
<dbReference type="RefSeq" id="WP_009057407.1">
    <property type="nucleotide sequence ID" value="NZ_AJYA01000073.1"/>
</dbReference>
<dbReference type="STRING" id="1189621.A3SI_19081"/>
<gene>
    <name evidence="2" type="ORF">A3SI_19081</name>
</gene>
<comment type="caution">
    <text evidence="2">The sequence shown here is derived from an EMBL/GenBank/DDBJ whole genome shotgun (WGS) entry which is preliminary data.</text>
</comment>
<accession>I5BTG1</accession>
<keyword evidence="3" id="KW-1185">Reference proteome</keyword>
<dbReference type="SUPFAM" id="SSF53756">
    <property type="entry name" value="UDP-Glycosyltransferase/glycogen phosphorylase"/>
    <property type="match status" value="1"/>
</dbReference>
<dbReference type="EMBL" id="AJYA01000073">
    <property type="protein sequence ID" value="EIM72863.1"/>
    <property type="molecule type" value="Genomic_DNA"/>
</dbReference>
<dbReference type="GO" id="GO:0016757">
    <property type="term" value="F:glycosyltransferase activity"/>
    <property type="evidence" value="ECO:0007669"/>
    <property type="project" value="InterPro"/>
</dbReference>
<name>I5BTG1_9BACT</name>
<proteinExistence type="predicted"/>
<reference evidence="2 3" key="1">
    <citation type="submission" date="2012-05" db="EMBL/GenBank/DDBJ databases">
        <title>Genome sequence of Nitritalea halalkaliphila LW7.</title>
        <authorList>
            <person name="Jangir P.K."/>
            <person name="Singh A."/>
            <person name="Shivaji S."/>
            <person name="Sharma R."/>
        </authorList>
    </citation>
    <scope>NUCLEOTIDE SEQUENCE [LARGE SCALE GENOMIC DNA]</scope>
    <source>
        <strain evidence="2 3">LW7</strain>
    </source>
</reference>
<dbReference type="Pfam" id="PF00534">
    <property type="entry name" value="Glycos_transf_1"/>
    <property type="match status" value="1"/>
</dbReference>
<dbReference type="OrthoDB" id="1522162at2"/>
<feature type="domain" description="Glycosyl transferase family 1" evidence="1">
    <location>
        <begin position="181"/>
        <end position="334"/>
    </location>
</feature>
<dbReference type="Gene3D" id="3.40.50.2000">
    <property type="entry name" value="Glycogen Phosphorylase B"/>
    <property type="match status" value="2"/>
</dbReference>
<dbReference type="Proteomes" id="UP000005551">
    <property type="component" value="Unassembled WGS sequence"/>
</dbReference>
<dbReference type="InterPro" id="IPR001296">
    <property type="entry name" value="Glyco_trans_1"/>
</dbReference>
<dbReference type="AlphaFoldDB" id="I5BTG1"/>
<evidence type="ECO:0000313" key="2">
    <source>
        <dbReference type="EMBL" id="EIM72863.1"/>
    </source>
</evidence>
<protein>
    <submittedName>
        <fullName evidence="2">Wlac protein</fullName>
    </submittedName>
</protein>
<sequence length="362" mass="41158">MNKLTICIVVPSLKMGGMERVAATLVNELVIKDNVEVHLIILSRIPKQFDLHEKVILHEPSYSTSKLNFFNASLKTINYLRYKFKVIKPCSILSFGDRYNSIVILSSLFLNINVFVSNRQNPHVSNGLLVDLLNKLLYSYSKGIVAQTKYAMSVFANKYSVNNISVIPNPIKQIETLNKIRDFTVLNVGRFDNDKNQFDLINFFDAVDNPFWNLLFIGEGPKISITESYLNRAKLKDRIKIIGFTKEIEKYYLNSSIFAFTSISEGFPNALAEAMAAGCACIAYDCVAGPSDIIDDGVNGFLIPVGDEKQYIRKLKLLMEDEALRIRFSKAAQEKMKQFEASVIVERFYEFITSGIENHHYH</sequence>